<dbReference type="RefSeq" id="WP_174404967.1">
    <property type="nucleotide sequence ID" value="NZ_BLVO01000013.1"/>
</dbReference>
<dbReference type="EMBL" id="BLVO01000013">
    <property type="protein sequence ID" value="GFM33299.1"/>
    <property type="molecule type" value="Genomic_DNA"/>
</dbReference>
<evidence type="ECO:0000313" key="3">
    <source>
        <dbReference type="Proteomes" id="UP000503840"/>
    </source>
</evidence>
<keyword evidence="3" id="KW-1185">Reference proteome</keyword>
<organism evidence="2 3">
    <name type="scientific">Desulfovibrio subterraneus</name>
    <dbReference type="NCBI Taxonomy" id="2718620"/>
    <lineage>
        <taxon>Bacteria</taxon>
        <taxon>Pseudomonadati</taxon>
        <taxon>Thermodesulfobacteriota</taxon>
        <taxon>Desulfovibrionia</taxon>
        <taxon>Desulfovibrionales</taxon>
        <taxon>Desulfovibrionaceae</taxon>
        <taxon>Desulfovibrio</taxon>
    </lineage>
</organism>
<reference evidence="2 3" key="1">
    <citation type="submission" date="2020-05" db="EMBL/GenBank/DDBJ databases">
        <title>Draft genome sequence of Desulfovibrio sp. strain HN2T.</title>
        <authorList>
            <person name="Ueno A."/>
            <person name="Tamazawa S."/>
            <person name="Tamamura S."/>
            <person name="Murakami T."/>
            <person name="Kiyama T."/>
            <person name="Inomata H."/>
            <person name="Amano Y."/>
            <person name="Miyakawa K."/>
            <person name="Tamaki H."/>
            <person name="Naganuma T."/>
            <person name="Kaneko K."/>
        </authorList>
    </citation>
    <scope>NUCLEOTIDE SEQUENCE [LARGE SCALE GENOMIC DNA]</scope>
    <source>
        <strain evidence="2 3">HN2</strain>
    </source>
</reference>
<dbReference type="GO" id="GO:0005198">
    <property type="term" value="F:structural molecule activity"/>
    <property type="evidence" value="ECO:0007669"/>
    <property type="project" value="InterPro"/>
</dbReference>
<proteinExistence type="predicted"/>
<dbReference type="NCBIfam" id="TIGR01539">
    <property type="entry name" value="portal_lambda"/>
    <property type="match status" value="1"/>
</dbReference>
<sequence>MASILRTSRGANGLVGRRHPHVRRMAGSHSGRLGGWHTHRTPASSSRYERDTIQLRAEDLAANDWAPRSVIDSMTVNVVGTGLKPQAKPLAERLGISAEEAREVARQQEFAWQMWQMEAHPSGKLTFDDLCFLGLRCVLIHGELLYLPVMLPDEGRKFSLAIQDTHPGRLRTPLDRESDHRIREGIEFTEWGAPSRYWIADPPAGLLQDWTHGTDSLSSAHFVCKPAFVAHRPCVLHLFRVEEVEQVRGISPLAAGMKLFRHLDDSLDYELMAQIITASIPVFIETEDAQGIIRQNARDHEDIYHQQVRPGQIMYGNPGERPHILEPSRPGNNFVPFTELVLRAAAASMGMPYEVLAKDFSKSNYSSTRAALLEAWRVFMLYRTWMVNHLCRIIWAMVQEEAVLRGYVRLPKHAPGFYEAYHAWTNSKWLGPARGYVDPVKEVLGVAKALENRLTTHADAIAERGEDWEDVWAQRDLEDSLLLKSAAQSPQGANANA</sequence>
<evidence type="ECO:0000313" key="2">
    <source>
        <dbReference type="EMBL" id="GFM33299.1"/>
    </source>
</evidence>
<dbReference type="AlphaFoldDB" id="A0A7J0BHW6"/>
<protein>
    <submittedName>
        <fullName evidence="2">Phage portal protein</fullName>
    </submittedName>
</protein>
<comment type="caution">
    <text evidence="2">The sequence shown here is derived from an EMBL/GenBank/DDBJ whole genome shotgun (WGS) entry which is preliminary data.</text>
</comment>
<feature type="region of interest" description="Disordered" evidence="1">
    <location>
        <begin position="26"/>
        <end position="48"/>
    </location>
</feature>
<accession>A0A7J0BHW6</accession>
<gene>
    <name evidence="2" type="ORF">DSM101010T_16640</name>
</gene>
<evidence type="ECO:0000256" key="1">
    <source>
        <dbReference type="SAM" id="MobiDB-lite"/>
    </source>
</evidence>
<dbReference type="GO" id="GO:0019068">
    <property type="term" value="P:virion assembly"/>
    <property type="evidence" value="ECO:0007669"/>
    <property type="project" value="InterPro"/>
</dbReference>
<dbReference type="InterPro" id="IPR006429">
    <property type="entry name" value="Phage_lambda_portal"/>
</dbReference>
<name>A0A7J0BHW6_9BACT</name>
<dbReference type="Proteomes" id="UP000503840">
    <property type="component" value="Unassembled WGS sequence"/>
</dbReference>
<dbReference type="Pfam" id="PF05136">
    <property type="entry name" value="Phage_portal_2"/>
    <property type="match status" value="1"/>
</dbReference>